<sequence length="322" mass="35586">MQISKAILALLAPALAVAVDAPGYAGFTRIWQDNFVGSGGTLPDESKWNIIDRDIGVNNELQTYRRSARNIQLSGGQSLQLVPWRDSSARGGWSSGRAESHYVLTPPSGRVTRVEARLRFGPNSIGNKQGIWPAFWMLGDSMRRGTPWPACGELDIMETVNGILTGHGTTHCDVYPGGACNEPSGIGAPVPLANQDAHVWRLEIDRRAGRWQDETITWFLDDRQFHQISGNRIGNERVWTSLARSPLYIILNLAVGGDYQRMQDQRDLVAAHIARVNENMRTQGSLNRTPIKMRVPVPLPEAPAKPPPAEMHDDNMVGEDIP</sequence>
<accession>A0AA97P4X3</accession>
<gene>
    <name evidence="4" type="ORF">OOU_Y34scaffold00246g10</name>
</gene>
<dbReference type="InterPro" id="IPR050546">
    <property type="entry name" value="Glycosyl_Hydrlase_16"/>
</dbReference>
<dbReference type="SMR" id="A0AA97P4X3"/>
<evidence type="ECO:0000256" key="2">
    <source>
        <dbReference type="SAM" id="SignalP"/>
    </source>
</evidence>
<evidence type="ECO:0000259" key="3">
    <source>
        <dbReference type="PROSITE" id="PS51762"/>
    </source>
</evidence>
<dbReference type="GO" id="GO:0004553">
    <property type="term" value="F:hydrolase activity, hydrolyzing O-glycosyl compounds"/>
    <property type="evidence" value="ECO:0007669"/>
    <property type="project" value="InterPro"/>
</dbReference>
<dbReference type="GO" id="GO:0005975">
    <property type="term" value="P:carbohydrate metabolic process"/>
    <property type="evidence" value="ECO:0007669"/>
    <property type="project" value="InterPro"/>
</dbReference>
<feature type="signal peptide" evidence="2">
    <location>
        <begin position="1"/>
        <end position="18"/>
    </location>
</feature>
<dbReference type="PANTHER" id="PTHR10963:SF60">
    <property type="entry name" value="GRAM-NEGATIVE BACTERIA-BINDING PROTEIN 1-RELATED"/>
    <property type="match status" value="1"/>
</dbReference>
<evidence type="ECO:0000256" key="1">
    <source>
        <dbReference type="SAM" id="MobiDB-lite"/>
    </source>
</evidence>
<evidence type="ECO:0000313" key="4">
    <source>
        <dbReference type="EMBL" id="ELQ41949.1"/>
    </source>
</evidence>
<feature type="chain" id="PRO_5041725948" evidence="2">
    <location>
        <begin position="19"/>
        <end position="322"/>
    </location>
</feature>
<name>A0AA97P4X3_PYRO3</name>
<dbReference type="InterPro" id="IPR000757">
    <property type="entry name" value="Beta-glucanase-like"/>
</dbReference>
<proteinExistence type="predicted"/>
<feature type="region of interest" description="Disordered" evidence="1">
    <location>
        <begin position="297"/>
        <end position="322"/>
    </location>
</feature>
<organism evidence="4">
    <name type="scientific">Pyricularia oryzae (strain Y34)</name>
    <name type="common">Rice blast fungus</name>
    <name type="synonym">Magnaporthe oryzae</name>
    <dbReference type="NCBI Taxonomy" id="1143189"/>
    <lineage>
        <taxon>Eukaryota</taxon>
        <taxon>Fungi</taxon>
        <taxon>Dikarya</taxon>
        <taxon>Ascomycota</taxon>
        <taxon>Pezizomycotina</taxon>
        <taxon>Sordariomycetes</taxon>
        <taxon>Sordariomycetidae</taxon>
        <taxon>Magnaporthales</taxon>
        <taxon>Pyriculariaceae</taxon>
        <taxon>Pyricularia</taxon>
    </lineage>
</organism>
<protein>
    <submittedName>
        <fullName evidence="4">Secreted glucosidase</fullName>
    </submittedName>
</protein>
<feature type="compositionally biased region" description="Pro residues" evidence="1">
    <location>
        <begin position="297"/>
        <end position="309"/>
    </location>
</feature>
<dbReference type="AlphaFoldDB" id="A0AA97P4X3"/>
<feature type="domain" description="GH16" evidence="3">
    <location>
        <begin position="29"/>
        <end position="277"/>
    </location>
</feature>
<dbReference type="CDD" id="cd02182">
    <property type="entry name" value="GH16_Strep_laminarinase_like"/>
    <property type="match status" value="1"/>
</dbReference>
<dbReference type="Pfam" id="PF26113">
    <property type="entry name" value="GH16_XgeA"/>
    <property type="match status" value="1"/>
</dbReference>
<dbReference type="Gene3D" id="2.60.120.200">
    <property type="match status" value="1"/>
</dbReference>
<dbReference type="SUPFAM" id="SSF49899">
    <property type="entry name" value="Concanavalin A-like lectins/glucanases"/>
    <property type="match status" value="1"/>
</dbReference>
<dbReference type="InterPro" id="IPR013320">
    <property type="entry name" value="ConA-like_dom_sf"/>
</dbReference>
<dbReference type="EMBL" id="JH793383">
    <property type="protein sequence ID" value="ELQ41949.1"/>
    <property type="molecule type" value="Genomic_DNA"/>
</dbReference>
<dbReference type="Proteomes" id="UP000011086">
    <property type="component" value="Unassembled WGS sequence"/>
</dbReference>
<keyword evidence="2" id="KW-0732">Signal</keyword>
<reference evidence="4" key="1">
    <citation type="journal article" date="2012" name="PLoS Genet.">
        <title>Comparative analysis of the genomes of two field isolates of the rice blast fungus Magnaporthe oryzae.</title>
        <authorList>
            <person name="Xue M."/>
            <person name="Yang J."/>
            <person name="Li Z."/>
            <person name="Hu S."/>
            <person name="Yao N."/>
            <person name="Dean R.A."/>
            <person name="Zhao W."/>
            <person name="Shen M."/>
            <person name="Zhang H."/>
            <person name="Li C."/>
            <person name="Liu L."/>
            <person name="Cao L."/>
            <person name="Xu X."/>
            <person name="Xing Y."/>
            <person name="Hsiang T."/>
            <person name="Zhang Z."/>
            <person name="Xu J.R."/>
            <person name="Peng Y.L."/>
        </authorList>
    </citation>
    <scope>NUCLEOTIDE SEQUENCE</scope>
    <source>
        <strain evidence="4">Y34</strain>
    </source>
</reference>
<dbReference type="PROSITE" id="PS51762">
    <property type="entry name" value="GH16_2"/>
    <property type="match status" value="1"/>
</dbReference>
<dbReference type="PANTHER" id="PTHR10963">
    <property type="entry name" value="GLYCOSYL HYDROLASE-RELATED"/>
    <property type="match status" value="1"/>
</dbReference>